<gene>
    <name evidence="4" type="ORF">Q5H91_02210</name>
</gene>
<dbReference type="Gene3D" id="3.40.33.10">
    <property type="entry name" value="CAP"/>
    <property type="match status" value="1"/>
</dbReference>
<evidence type="ECO:0000313" key="5">
    <source>
        <dbReference type="Proteomes" id="UP001230685"/>
    </source>
</evidence>
<dbReference type="Proteomes" id="UP001230685">
    <property type="component" value="Unassembled WGS sequence"/>
</dbReference>
<reference evidence="4 5" key="1">
    <citation type="submission" date="2023-07" db="EMBL/GenBank/DDBJ databases">
        <authorList>
            <person name="Kim M.K."/>
        </authorList>
    </citation>
    <scope>NUCLEOTIDE SEQUENCE [LARGE SCALE GENOMIC DNA]</scope>
    <source>
        <strain evidence="4 5">KR1UV-12</strain>
    </source>
</reference>
<feature type="domain" description="SCP" evidence="3">
    <location>
        <begin position="61"/>
        <end position="192"/>
    </location>
</feature>
<comment type="caution">
    <text evidence="4">The sequence shown here is derived from an EMBL/GenBank/DDBJ whole genome shotgun (WGS) entry which is preliminary data.</text>
</comment>
<evidence type="ECO:0000256" key="2">
    <source>
        <dbReference type="SAM" id="SignalP"/>
    </source>
</evidence>
<proteinExistence type="predicted"/>
<feature type="chain" id="PRO_5046116604" evidence="2">
    <location>
        <begin position="20"/>
        <end position="212"/>
    </location>
</feature>
<name>A0ABT9EGB5_9SPHN</name>
<organism evidence="4 5">
    <name type="scientific">Sphingomonas aurea</name>
    <dbReference type="NCBI Taxonomy" id="3063994"/>
    <lineage>
        <taxon>Bacteria</taxon>
        <taxon>Pseudomonadati</taxon>
        <taxon>Pseudomonadota</taxon>
        <taxon>Alphaproteobacteria</taxon>
        <taxon>Sphingomonadales</taxon>
        <taxon>Sphingomonadaceae</taxon>
        <taxon>Sphingomonas</taxon>
    </lineage>
</organism>
<dbReference type="PANTHER" id="PTHR31157">
    <property type="entry name" value="SCP DOMAIN-CONTAINING PROTEIN"/>
    <property type="match status" value="1"/>
</dbReference>
<dbReference type="CDD" id="cd05379">
    <property type="entry name" value="CAP_bacterial"/>
    <property type="match status" value="1"/>
</dbReference>
<dbReference type="PANTHER" id="PTHR31157:SF1">
    <property type="entry name" value="SCP DOMAIN-CONTAINING PROTEIN"/>
    <property type="match status" value="1"/>
</dbReference>
<dbReference type="EMBL" id="JAUUDS010000001">
    <property type="protein sequence ID" value="MDP1026012.1"/>
    <property type="molecule type" value="Genomic_DNA"/>
</dbReference>
<keyword evidence="2" id="KW-0732">Signal</keyword>
<evidence type="ECO:0000256" key="1">
    <source>
        <dbReference type="SAM" id="MobiDB-lite"/>
    </source>
</evidence>
<accession>A0ABT9EGB5</accession>
<dbReference type="RefSeq" id="WP_305171585.1">
    <property type="nucleotide sequence ID" value="NZ_JAUUDS010000001.1"/>
</dbReference>
<feature type="signal peptide" evidence="2">
    <location>
        <begin position="1"/>
        <end position="19"/>
    </location>
</feature>
<sequence>MPALRPGLALTLLAAPALAGGGRALDEAAVLSVLNAVRQNPGGYADFLRRAADGYQNNAYVERDGTEHATYEGTRAVEEAARVLAAARPLPALESDPILTAAARDHAEAQGRAGSIGHVSSAGSSPGARVRSRGGDIYVVEAISYGMRSPEAVVRQWMVDDGVVGRGHRKLLMTGFYRYAGIWCGPHAGRTTMCVIDLSATPGGRPVVPAER</sequence>
<evidence type="ECO:0000259" key="3">
    <source>
        <dbReference type="Pfam" id="PF00188"/>
    </source>
</evidence>
<evidence type="ECO:0000313" key="4">
    <source>
        <dbReference type="EMBL" id="MDP1026012.1"/>
    </source>
</evidence>
<keyword evidence="5" id="KW-1185">Reference proteome</keyword>
<dbReference type="InterPro" id="IPR014044">
    <property type="entry name" value="CAP_dom"/>
</dbReference>
<feature type="region of interest" description="Disordered" evidence="1">
    <location>
        <begin position="110"/>
        <end position="131"/>
    </location>
</feature>
<dbReference type="InterPro" id="IPR035940">
    <property type="entry name" value="CAP_sf"/>
</dbReference>
<dbReference type="Pfam" id="PF00188">
    <property type="entry name" value="CAP"/>
    <property type="match status" value="1"/>
</dbReference>
<protein>
    <submittedName>
        <fullName evidence="4">CAP domain-containing protein</fullName>
    </submittedName>
</protein>